<dbReference type="OrthoDB" id="19311at2759"/>
<evidence type="ECO:0000259" key="3">
    <source>
        <dbReference type="PROSITE" id="PS50085"/>
    </source>
</evidence>
<feature type="compositionally biased region" description="Basic and acidic residues" evidence="2">
    <location>
        <begin position="758"/>
        <end position="773"/>
    </location>
</feature>
<dbReference type="InterPro" id="IPR027107">
    <property type="entry name" value="Tuberin/Ral-act_asu"/>
</dbReference>
<dbReference type="PANTHER" id="PTHR10063">
    <property type="entry name" value="TUBERIN"/>
    <property type="match status" value="1"/>
</dbReference>
<feature type="region of interest" description="Disordered" evidence="2">
    <location>
        <begin position="562"/>
        <end position="649"/>
    </location>
</feature>
<dbReference type="GO" id="GO:0033596">
    <property type="term" value="C:TSC1-TSC2 complex"/>
    <property type="evidence" value="ECO:0007669"/>
    <property type="project" value="TreeGrafter"/>
</dbReference>
<dbReference type="SUPFAM" id="SSF111347">
    <property type="entry name" value="Rap/Ran-GAP"/>
    <property type="match status" value="1"/>
</dbReference>
<dbReference type="PROSITE" id="PS50085">
    <property type="entry name" value="RAPGAP"/>
    <property type="match status" value="1"/>
</dbReference>
<sequence length="1567" mass="173596">MLAFTRSGKETVGLEKALIRVLRKWIEGAFSGILYQSTSEDRAERQRSIEVMAGFHLALLGKQDFVARLSTEDVAGVLSLYGGLVDVSLSATSESQTSEWSLPLPHPPQSPTRLPPKDRRSPSTSSIPSIIKHPVDLAIELFLNYLHIRLNAIAPDHLSVIVSSLFRALSWYNTPLPRLALNAMAPSQHPLEKRITDILDTLVTGSYAASCAIILKRHLFPLASDLPKSIQTALGALRTLRASIRRTLITRLARSYINRTSSAAYTASGAPVGIDLQHDLMERAWSKDDVAVWGLPRFRIALCNACKTWMSITDDRVGPYTNTLEVILNEMAGVVMDMTNAIEEASDGEDPDEDDVEAVKDILTELVAYINSRRTVNGVPIHLDLTQGHASSPFLSTLTALLSPHLLATPLYDALATITISIAAHVADSDIAQLLMIMQERQSLSPTSPGWLLYWTKLLSNPEIYSFRRPLSRHACMEIVQSVWDFVKDIPMYRQPMGFVVYDIVQHYLGTHPDQWPSDLVWRILADEVVLRTAEDTGSYSTDGKANPDEIVEFLIETSLSAPADDTPSPSVDDSSPATPMPTTGVSSPVAMSPSKESAAKEMENSMPSVMSILSSFTSGNSSRSQSQQPPADSQSVKTDAINPPHEDPALHRAVGAVISLISIFSQCTFTSLALSDSHRSLAVRIFNALVNVCSASTSTKARICALQFLMRLRVDRDHRLYYVSANHDENGHIQSLASQISRCTPLRGSDISNSDEPEVRQARPRFPQERNGRRLSRGPGRQHQHEASRSRSRAPSTRIGVSSPTPSRPAMYEAMWVWPESLPFAVTAEADTPSEGLSSYDPTASEEKIVLPLSSYLAKMKDLLMVEKDWEVLSYVLCHLPTQLSNKHLFCGPKSKLVVANLLASLCASVAEGRFGATVVRWPDGVLPRDAQGLAYHILAVLISYKQCFKEPQLQHRLVEALLAGLNGPPSAIKTCLHGLSLSAFELQPSMTKHLSRILEKLSQIMSNPAMAVHIIDFLSIVGSLSILHANFTDADYKMVFGVALQYLQHHNRADGAVGISWALSQHVRIMSYYIVYLWFLAVKLPDRPHHIKYITRQLLLANDGKDEVDEPAEVCFDWLARYTYASADPRPANSMLSEIIMDDNATVQGSESALTQKTWIFGNSVVTIRTLARRGWIEVLSRRASGLTKFLCRAENLPLVTPGDVDPDILSLSIGSILDRSAGSADQSEVDGQEQTSDQASSTETRQNRPDPITGYVWSGTAPSQRRKEVSLDPSYFALQLSSYPESKQGAVERFVVDSAKLPAFFRTLDRMPVIDTHKVGIMYVAPGQSTEQEILRNTHGSPAYTRFLEGLGRLINLRGQLDVYAGGLDPDEDGEYAYAWWDDIGQILYHTATLMPSGHDEHSTNKKRHIGNDFVRIVWNDSGSPYQFETLSTQFQFVNIVIEPHSRGAVAAFSNNVHENEYFKLIVQRAPGMTEFTPIGDFKLISAEQLPLLVRQLSLLSDWFVSVFQHTQKDTVKVEMTTNWRSRLQAIKRFRAQVVTPKSGGEQVDGIVGQEAYRDFTTSY</sequence>
<feature type="domain" description="Rap-GAP" evidence="3">
    <location>
        <begin position="1308"/>
        <end position="1545"/>
    </location>
</feature>
<feature type="compositionally biased region" description="Basic residues" evidence="2">
    <location>
        <begin position="774"/>
        <end position="783"/>
    </location>
</feature>
<proteinExistence type="predicted"/>
<dbReference type="FunFam" id="3.40.50.11210:FF:000007">
    <property type="entry name" value="Tuberous sclerosis 2"/>
    <property type="match status" value="1"/>
</dbReference>
<dbReference type="GO" id="GO:0051056">
    <property type="term" value="P:regulation of small GTPase mediated signal transduction"/>
    <property type="evidence" value="ECO:0007669"/>
    <property type="project" value="InterPro"/>
</dbReference>
<dbReference type="Gene3D" id="3.40.50.11210">
    <property type="entry name" value="Rap/Ran-GAP"/>
    <property type="match status" value="1"/>
</dbReference>
<comment type="caution">
    <text evidence="4">The sequence shown here is derived from an EMBL/GenBank/DDBJ whole genome shotgun (WGS) entry which is preliminary data.</text>
</comment>
<accession>A0A4V3XJ21</accession>
<feature type="region of interest" description="Disordered" evidence="2">
    <location>
        <begin position="747"/>
        <end position="808"/>
    </location>
</feature>
<reference evidence="4 5" key="1">
    <citation type="submission" date="2019-02" db="EMBL/GenBank/DDBJ databases">
        <title>Genome sequencing of the rare red list fungi Antrodiella citrinella (Flaviporus citrinellus).</title>
        <authorList>
            <person name="Buettner E."/>
            <person name="Kellner H."/>
        </authorList>
    </citation>
    <scope>NUCLEOTIDE SEQUENCE [LARGE SCALE GENOMIC DNA]</scope>
    <source>
        <strain evidence="4 5">DSM 108506</strain>
    </source>
</reference>
<dbReference type="Pfam" id="PF03542">
    <property type="entry name" value="Tuberin"/>
    <property type="match status" value="1"/>
</dbReference>
<feature type="compositionally biased region" description="Low complexity" evidence="2">
    <location>
        <begin position="615"/>
        <end position="636"/>
    </location>
</feature>
<dbReference type="InterPro" id="IPR018515">
    <property type="entry name" value="Tuberin-type_domain"/>
</dbReference>
<keyword evidence="5" id="KW-1185">Reference proteome</keyword>
<evidence type="ECO:0000256" key="2">
    <source>
        <dbReference type="SAM" id="MobiDB-lite"/>
    </source>
</evidence>
<feature type="compositionally biased region" description="Low complexity" evidence="2">
    <location>
        <begin position="562"/>
        <end position="578"/>
    </location>
</feature>
<dbReference type="PANTHER" id="PTHR10063:SF0">
    <property type="entry name" value="TUBERIN"/>
    <property type="match status" value="1"/>
</dbReference>
<dbReference type="GO" id="GO:0032007">
    <property type="term" value="P:negative regulation of TOR signaling"/>
    <property type="evidence" value="ECO:0007669"/>
    <property type="project" value="TreeGrafter"/>
</dbReference>
<evidence type="ECO:0000313" key="5">
    <source>
        <dbReference type="Proteomes" id="UP000308730"/>
    </source>
</evidence>
<dbReference type="SUPFAM" id="SSF48371">
    <property type="entry name" value="ARM repeat"/>
    <property type="match status" value="1"/>
</dbReference>
<dbReference type="Pfam" id="PF02145">
    <property type="entry name" value="Rap_GAP"/>
    <property type="match status" value="1"/>
</dbReference>
<name>A0A4V3XJ21_9APHY</name>
<feature type="region of interest" description="Disordered" evidence="2">
    <location>
        <begin position="98"/>
        <end position="127"/>
    </location>
</feature>
<feature type="region of interest" description="Disordered" evidence="2">
    <location>
        <begin position="1225"/>
        <end position="1266"/>
    </location>
</feature>
<dbReference type="Proteomes" id="UP000308730">
    <property type="component" value="Unassembled WGS sequence"/>
</dbReference>
<evidence type="ECO:0000313" key="4">
    <source>
        <dbReference type="EMBL" id="THH31383.1"/>
    </source>
</evidence>
<dbReference type="EMBL" id="SGPM01000049">
    <property type="protein sequence ID" value="THH31383.1"/>
    <property type="molecule type" value="Genomic_DNA"/>
</dbReference>
<dbReference type="InterPro" id="IPR035974">
    <property type="entry name" value="Rap/Ran-GAP_sf"/>
</dbReference>
<dbReference type="InterPro" id="IPR016024">
    <property type="entry name" value="ARM-type_fold"/>
</dbReference>
<feature type="compositionally biased region" description="Polar residues" evidence="2">
    <location>
        <begin position="1235"/>
        <end position="1247"/>
    </location>
</feature>
<keyword evidence="1" id="KW-0343">GTPase activation</keyword>
<dbReference type="GO" id="GO:0005096">
    <property type="term" value="F:GTPase activator activity"/>
    <property type="evidence" value="ECO:0007669"/>
    <property type="project" value="UniProtKB-KW"/>
</dbReference>
<gene>
    <name evidence="4" type="ORF">EUX98_g2811</name>
</gene>
<dbReference type="GO" id="GO:0005634">
    <property type="term" value="C:nucleus"/>
    <property type="evidence" value="ECO:0007669"/>
    <property type="project" value="InterPro"/>
</dbReference>
<protein>
    <recommendedName>
        <fullName evidence="3">Rap-GAP domain-containing protein</fullName>
    </recommendedName>
</protein>
<evidence type="ECO:0000256" key="1">
    <source>
        <dbReference type="ARBA" id="ARBA00022468"/>
    </source>
</evidence>
<dbReference type="InterPro" id="IPR000331">
    <property type="entry name" value="Rap/Ran_GAP_dom"/>
</dbReference>
<feature type="compositionally biased region" description="Pro residues" evidence="2">
    <location>
        <begin position="104"/>
        <end position="114"/>
    </location>
</feature>
<organism evidence="4 5">
    <name type="scientific">Antrodiella citrinella</name>
    <dbReference type="NCBI Taxonomy" id="2447956"/>
    <lineage>
        <taxon>Eukaryota</taxon>
        <taxon>Fungi</taxon>
        <taxon>Dikarya</taxon>
        <taxon>Basidiomycota</taxon>
        <taxon>Agaricomycotina</taxon>
        <taxon>Agaricomycetes</taxon>
        <taxon>Polyporales</taxon>
        <taxon>Steccherinaceae</taxon>
        <taxon>Antrodiella</taxon>
    </lineage>
</organism>